<dbReference type="PANTHER" id="PTHR11501">
    <property type="entry name" value="MICROTUBULE-ASSOCIATED PROTEIN"/>
    <property type="match status" value="1"/>
</dbReference>
<feature type="compositionally biased region" description="Basic and acidic residues" evidence="9">
    <location>
        <begin position="2283"/>
        <end position="2292"/>
    </location>
</feature>
<feature type="compositionally biased region" description="Basic and acidic residues" evidence="9">
    <location>
        <begin position="903"/>
        <end position="920"/>
    </location>
</feature>
<feature type="compositionally biased region" description="Basic and acidic residues" evidence="9">
    <location>
        <begin position="1947"/>
        <end position="1958"/>
    </location>
</feature>
<feature type="compositionally biased region" description="Polar residues" evidence="9">
    <location>
        <begin position="1015"/>
        <end position="1030"/>
    </location>
</feature>
<keyword evidence="2 7" id="KW-0963">Cytoplasm</keyword>
<dbReference type="GeneID" id="103067101"/>
<feature type="compositionally biased region" description="Basic and acidic residues" evidence="9">
    <location>
        <begin position="1411"/>
        <end position="1424"/>
    </location>
</feature>
<feature type="coiled-coil region" evidence="8">
    <location>
        <begin position="1801"/>
        <end position="1828"/>
    </location>
</feature>
<dbReference type="GO" id="GO:0043005">
    <property type="term" value="C:neuron projection"/>
    <property type="evidence" value="ECO:0007669"/>
    <property type="project" value="TreeGrafter"/>
</dbReference>
<feature type="compositionally biased region" description="Polar residues" evidence="9">
    <location>
        <begin position="1628"/>
        <end position="1641"/>
    </location>
</feature>
<feature type="compositionally biased region" description="Basic and acidic residues" evidence="9">
    <location>
        <begin position="1187"/>
        <end position="1212"/>
    </location>
</feature>
<keyword evidence="3" id="KW-0597">Phosphoprotein</keyword>
<feature type="compositionally biased region" description="Basic and acidic residues" evidence="9">
    <location>
        <begin position="968"/>
        <end position="985"/>
    </location>
</feature>
<feature type="region of interest" description="Disordered" evidence="9">
    <location>
        <begin position="1073"/>
        <end position="1131"/>
    </location>
</feature>
<evidence type="ECO:0000256" key="3">
    <source>
        <dbReference type="ARBA" id="ARBA00022553"/>
    </source>
</evidence>
<feature type="compositionally biased region" description="Basic and acidic residues" evidence="9">
    <location>
        <begin position="720"/>
        <end position="746"/>
    </location>
</feature>
<proteinExistence type="predicted"/>
<dbReference type="OrthoDB" id="9378527at2759"/>
<feature type="region of interest" description="Disordered" evidence="9">
    <location>
        <begin position="2548"/>
        <end position="2620"/>
    </location>
</feature>
<feature type="compositionally biased region" description="Pro residues" evidence="9">
    <location>
        <begin position="2359"/>
        <end position="2368"/>
    </location>
</feature>
<feature type="compositionally biased region" description="Basic and acidic residues" evidence="9">
    <location>
        <begin position="1847"/>
        <end position="1861"/>
    </location>
</feature>
<dbReference type="PROSITE" id="PS00229">
    <property type="entry name" value="TAU_MAP_1"/>
    <property type="match status" value="3"/>
</dbReference>
<evidence type="ECO:0000256" key="7">
    <source>
        <dbReference type="RuleBase" id="RU000686"/>
    </source>
</evidence>
<keyword evidence="6 7" id="KW-0206">Cytoskeleton</keyword>
<feature type="compositionally biased region" description="Basic and acidic residues" evidence="9">
    <location>
        <begin position="1560"/>
        <end position="1598"/>
    </location>
</feature>
<feature type="compositionally biased region" description="Pro residues" evidence="9">
    <location>
        <begin position="2167"/>
        <end position="2178"/>
    </location>
</feature>
<dbReference type="PROSITE" id="PS51491">
    <property type="entry name" value="TAU_MAP_2"/>
    <property type="match status" value="4"/>
</dbReference>
<feature type="compositionally biased region" description="Basic and acidic residues" evidence="9">
    <location>
        <begin position="2109"/>
        <end position="2120"/>
    </location>
</feature>
<evidence type="ECO:0000256" key="2">
    <source>
        <dbReference type="ARBA" id="ARBA00022490"/>
    </source>
</evidence>
<feature type="compositionally biased region" description="Polar residues" evidence="9">
    <location>
        <begin position="2510"/>
        <end position="2519"/>
    </location>
</feature>
<feature type="compositionally biased region" description="Polar residues" evidence="9">
    <location>
        <begin position="1267"/>
        <end position="1276"/>
    </location>
</feature>
<keyword evidence="4 7" id="KW-0493">Microtubule</keyword>
<feature type="compositionally biased region" description="Basic and acidic residues" evidence="9">
    <location>
        <begin position="1608"/>
        <end position="1623"/>
    </location>
</feature>
<feature type="region of interest" description="Disordered" evidence="9">
    <location>
        <begin position="50"/>
        <end position="107"/>
    </location>
</feature>
<feature type="compositionally biased region" description="Basic and acidic residues" evidence="9">
    <location>
        <begin position="654"/>
        <end position="664"/>
    </location>
</feature>
<feature type="compositionally biased region" description="Basic residues" evidence="9">
    <location>
        <begin position="847"/>
        <end position="860"/>
    </location>
</feature>
<feature type="region of interest" description="Disordered" evidence="9">
    <location>
        <begin position="1045"/>
        <end position="1064"/>
    </location>
</feature>
<feature type="compositionally biased region" description="Low complexity" evidence="9">
    <location>
        <begin position="2148"/>
        <end position="2166"/>
    </location>
</feature>
<reference evidence="11" key="1">
    <citation type="submission" date="2025-08" db="UniProtKB">
        <authorList>
            <consortium name="RefSeq"/>
        </authorList>
    </citation>
    <scope>IDENTIFICATION</scope>
    <source>
        <tissue evidence="11">Liver</tissue>
    </source>
</reference>
<feature type="compositionally biased region" description="Basic and acidic residues" evidence="9">
    <location>
        <begin position="2215"/>
        <end position="2231"/>
    </location>
</feature>
<feature type="compositionally biased region" description="Polar residues" evidence="9">
    <location>
        <begin position="1362"/>
        <end position="1386"/>
    </location>
</feature>
<feature type="region of interest" description="Disordered" evidence="9">
    <location>
        <begin position="1835"/>
        <end position="1861"/>
    </location>
</feature>
<gene>
    <name evidence="11" type="primary">MAP4</name>
</gene>
<evidence type="ECO:0000256" key="8">
    <source>
        <dbReference type="SAM" id="Coils"/>
    </source>
</evidence>
<evidence type="ECO:0000256" key="5">
    <source>
        <dbReference type="ARBA" id="ARBA00022737"/>
    </source>
</evidence>
<dbReference type="GO" id="GO:0005874">
    <property type="term" value="C:microtubule"/>
    <property type="evidence" value="ECO:0007669"/>
    <property type="project" value="UniProtKB-KW"/>
</dbReference>
<evidence type="ECO:0000256" key="9">
    <source>
        <dbReference type="SAM" id="MobiDB-lite"/>
    </source>
</evidence>
<feature type="compositionally biased region" description="Polar residues" evidence="9">
    <location>
        <begin position="2204"/>
        <end position="2213"/>
    </location>
</feature>
<keyword evidence="5" id="KW-0677">Repeat</keyword>
<feature type="compositionally biased region" description="Basic and acidic residues" evidence="9">
    <location>
        <begin position="1114"/>
        <end position="1131"/>
    </location>
</feature>
<evidence type="ECO:0000313" key="10">
    <source>
        <dbReference type="Proteomes" id="UP000695026"/>
    </source>
</evidence>
<feature type="compositionally biased region" description="Basic and acidic residues" evidence="9">
    <location>
        <begin position="2048"/>
        <end position="2059"/>
    </location>
</feature>
<feature type="compositionally biased region" description="Basic and acidic residues" evidence="9">
    <location>
        <begin position="1542"/>
        <end position="1551"/>
    </location>
</feature>
<dbReference type="GO" id="GO:0008017">
    <property type="term" value="F:microtubule binding"/>
    <property type="evidence" value="ECO:0007669"/>
    <property type="project" value="InterPro"/>
</dbReference>
<dbReference type="OMA" id="DMRIGHI"/>
<feature type="compositionally biased region" description="Basic residues" evidence="9">
    <location>
        <begin position="1248"/>
        <end position="1258"/>
    </location>
</feature>
<protein>
    <recommendedName>
        <fullName evidence="7">Microtubule-associated protein</fullName>
    </recommendedName>
</protein>
<feature type="compositionally biased region" description="Polar residues" evidence="9">
    <location>
        <begin position="986"/>
        <end position="999"/>
    </location>
</feature>
<feature type="region of interest" description="Disordered" evidence="9">
    <location>
        <begin position="453"/>
        <end position="831"/>
    </location>
</feature>
<feature type="compositionally biased region" description="Basic and acidic residues" evidence="9">
    <location>
        <begin position="1431"/>
        <end position="1452"/>
    </location>
</feature>
<feature type="compositionally biased region" description="Basic and acidic residues" evidence="9">
    <location>
        <begin position="1494"/>
        <end position="1519"/>
    </location>
</feature>
<feature type="compositionally biased region" description="Basic and acidic residues" evidence="9">
    <location>
        <begin position="67"/>
        <end position="81"/>
    </location>
</feature>
<evidence type="ECO:0000256" key="4">
    <source>
        <dbReference type="ARBA" id="ARBA00022701"/>
    </source>
</evidence>
<feature type="compositionally biased region" description="Low complexity" evidence="9">
    <location>
        <begin position="2259"/>
        <end position="2280"/>
    </location>
</feature>
<evidence type="ECO:0000256" key="1">
    <source>
        <dbReference type="ARBA" id="ARBA00004245"/>
    </source>
</evidence>
<comment type="subcellular location">
    <subcellularLocation>
        <location evidence="1 7">Cytoplasm</location>
        <location evidence="1 7">Cytoskeleton</location>
    </subcellularLocation>
</comment>
<dbReference type="Pfam" id="PF00418">
    <property type="entry name" value="Tubulin-binding"/>
    <property type="match status" value="4"/>
</dbReference>
<dbReference type="GO" id="GO:0000226">
    <property type="term" value="P:microtubule cytoskeleton organization"/>
    <property type="evidence" value="ECO:0007669"/>
    <property type="project" value="TreeGrafter"/>
</dbReference>
<dbReference type="GO" id="GO:0031175">
    <property type="term" value="P:neuron projection development"/>
    <property type="evidence" value="ECO:0007669"/>
    <property type="project" value="TreeGrafter"/>
</dbReference>
<dbReference type="CTD" id="4134"/>
<feature type="compositionally biased region" description="Basic and acidic residues" evidence="9">
    <location>
        <begin position="1292"/>
        <end position="1303"/>
    </location>
</feature>
<organism evidence="10 11">
    <name type="scientific">Python bivittatus</name>
    <name type="common">Burmese python</name>
    <name type="synonym">Python molurus bivittatus</name>
    <dbReference type="NCBI Taxonomy" id="176946"/>
    <lineage>
        <taxon>Eukaryota</taxon>
        <taxon>Metazoa</taxon>
        <taxon>Chordata</taxon>
        <taxon>Craniata</taxon>
        <taxon>Vertebrata</taxon>
        <taxon>Euteleostomi</taxon>
        <taxon>Lepidosauria</taxon>
        <taxon>Squamata</taxon>
        <taxon>Bifurcata</taxon>
        <taxon>Unidentata</taxon>
        <taxon>Episquamata</taxon>
        <taxon>Toxicofera</taxon>
        <taxon>Serpentes</taxon>
        <taxon>Henophidia</taxon>
        <taxon>Pythonidae</taxon>
        <taxon>Python</taxon>
    </lineage>
</organism>
<feature type="compositionally biased region" description="Polar residues" evidence="9">
    <location>
        <begin position="2481"/>
        <end position="2501"/>
    </location>
</feature>
<accession>A0A9F5IVT9</accession>
<dbReference type="InterPro" id="IPR001084">
    <property type="entry name" value="MAP_tubulin-bd_rpt"/>
</dbReference>
<keyword evidence="10" id="KW-1185">Reference proteome</keyword>
<feature type="region of interest" description="Disordered" evidence="9">
    <location>
        <begin position="1"/>
        <end position="26"/>
    </location>
</feature>
<feature type="compositionally biased region" description="Low complexity" evidence="9">
    <location>
        <begin position="2305"/>
        <end position="2325"/>
    </location>
</feature>
<dbReference type="InterPro" id="IPR027324">
    <property type="entry name" value="MAP2/MAP4/Tau"/>
</dbReference>
<feature type="region of interest" description="Disordered" evidence="9">
    <location>
        <begin position="1929"/>
        <end position="2531"/>
    </location>
</feature>
<feature type="compositionally biased region" description="Basic and acidic residues" evidence="9">
    <location>
        <begin position="92"/>
        <end position="101"/>
    </location>
</feature>
<dbReference type="Proteomes" id="UP000695026">
    <property type="component" value="Unplaced"/>
</dbReference>
<sequence length="2620" mass="278426">MAGMEHNLSLADALSEPPPQIEEEVKRDFIASLEAEKFDDVIGEKVGKTDYVPLLDDDDPDAGNQEAKAKPRAENVPRERPSATGPAAVVENGDHGLEGNRKGSPGKIMDEQMPYKEFLDHNDSWTVDDGNRCFDSQLAFKPMDVAEPFKMHREDVLSDLLLLPQEMMDVPTFGEYFGAPKEVHGPYGTAELPEQPPLGLTHSPGTAFDPLAFLGAEPLPNPSEAASARQMGPPEDFWLGTQHLMEGQEATFFEPPEPCKVPDEAERHPPVVGGMDFPGVLTPPEANQAASAAVSPPVGGPGPTMEELMGFEPSFDHKLLPPKGLQAGFLETAVTKEQKSEVEDTTVLAAGGCPMLEKQEEGSKFLYTSEEKDSQPLLSQHPGEPTAIIFPTQKADEAQATLPFHTQEEESKFPNFRAEDLDIYSAQHIEKVDESKLSLTQQMQEVTNQLSPAQKADGLPLSPTQKVDAPPLSPLQKVDGPPLSPVQKAGEPPLSPAQKADGPPLSPLQKVDGPPLSPAQKAGGPPLSPAWIADGPPLSPVRKADTPPLSPAQKAVTPPLSPAQKAVTPPLSPAWKADTPPLSPAWKADGPPLSPAQKADTPPLSPARKADTPPLSPTQHAEKVGEIKVPLSQFIADQEVKSPSLPSQPVEHLPGQEKLDEKNRQPPSTPTEKLKEHSQPAPTPGEHLPDPAAESVESVLWGKTQADSPGSFVEESSFVKAKEPLEPHPAHPVELPREKLPPEHEGAPPAQIRQANKSSDHRRFGRAKPAQMTVADAPEELLAGSPTQKSHSPRGDPFYVADFGSVSGTSPHSKRSQRKGPGQPFEVAEGTREILQEGWDLEASAALKKKKKKPKQKRGQQLRVVETWEDNSRKLRTPLAAAEPQKALHESAKEVSWASTEIPGKDTLKLGKEGQLRDGQHLPPLPPTDMPGLQIEGPSRSALDTKPGELSQAKSAMDDSLALQPKSKRGELSDELLKHHIEQNKQESPTSPLAQTSPGEISPFGKNVQLEPLSPKNSNIDASAQETKSAAMQKIEVPTVEPVVASEKVAPGWQGLERDEGLLEKPKKLEGALKNDRAGMGGVGLPAEPKMAEATEGGSSLHRDREGGSVASEIPKEREAKGSLSTRSEKPDFNSAKIPLVAETKLDPAKPFFAAEAIGGGPVPFTSTTEEVLGTTPPEQPAGPKKRGSDGKSKRVKHFPEPRLFPSEEKAGLSKASAAVEVEAPGEISLAARGPEESFPTSSGAREKPKKRSSNGKSRKAEERSSFRQPFFSSMEGSRDFLPSQQGWPDQTKQRADYPKEGTDILAASQLLESAADAVKQHSPPPVTLTEHAKGAPAGSGERVDLPPSAYPFILEAPGKQTECQALTESTVQTKETGSPNQNKGLSLTGLESPPGGDPTLVLPTSKPKKRSSDGKSKKSEKSSSEQPLFLEKKSDVIKPSKKTDVAKETGSPEKSQVPELPGATEVHVPAEKLLEKTGGNQGKSLCFEQLPTPEEKPSTAKTEELTKTKETPSSEKGQEANLEQFGEGTPKPHVALPQVPEELKIQDTERQSLQVPEVLEVKPEPSGEHHKLAKTEEVPSSDGSKEEASQHLLKDAKPTGQVPAKLFVDETFRGEEKGKSRQDMPSLEQSVHSLGRSDTGTVLDAERKTKTKGSTASRSSKQKKDGGSDLSDQQAPLAKPEKKGSEKKSKKALIVPPQPGVAQTKEEVNEEQPCRVGGLDFTVGEAEVVDENRNIKGFPSGHQLHWEEDLTNVFEPASALDETTSESQGTRCPFLEHPSKFADVLSKEQLFLPKLLQDPEQGDQKILEELQENLAKLEGREAVAEASLLMKAGDEIREKRKKSKRAPADRLFKPKTEKDQVSSLIESGGINLCGKIQGSPEVVVEEKPKMAPVLVAEIEGSGSVGEASDLPMEMPTLKESGKENAILQAITTALDGGSSEPGTLAENRKEAELRTSECPDSSGSKTRTDKPLEDVPVEEVGSAHKPKVSSDHLEPDDGNEAKISPIVQPASKEEAGLLGEATEPKDVQNLGLAAREQLESISPAVADHGDQGPRETKKAGRARAPQQMKGYMRPTKSRGLPPPPPPPSLRDAVQEQGRRRPAKSDAPVLHRQEKEEVKGVAEVAPAEDTAVLPSKDLPPSPEKKAKPSATAPAAKPATAKARPGPAGAPPAKRPAPATPGQSKKATVPATGPSAAATPKRPATSVSRPSSLTPREVKPKGPDVKSPEKRVSPSKPPSAATPRPSVKTSPATPRPSVLATSGTSPSPRSTAASPPKKPSTIKTEVKAADARKTTAKSPTADPSRPKSAPASTTPSPAPPGTAASRPKAKPATPKPLGTASTTVDSKKASAALKAVPKTSPVPKPPRPPTSVSVPDLKNVRSKIGSTDNIKHQPGGGKAKVERKAESAGAARKPELNAVSKMTTSKTAVSKEGAQKLPNGKVQIVSKKANYSHVQSKCGSKDNIKHVPGGGNVPNAPKPASGSHSQPSTAPRPSPGSTNVQILNKKIDLSKVSSKCGSKTNIKHKPGGGDIKIENQKLNFKEKAQAKVGSLDNVGHVPAGGTVKTEGGEEAAPENGAAATVPPSGSSAPQENGAGPTVPPQGNGDQREIQCFNTHIQETSI</sequence>
<name>A0A9F5IVT9_PYTBI</name>
<keyword evidence="8" id="KW-0175">Coiled coil</keyword>
<dbReference type="PANTHER" id="PTHR11501:SF16">
    <property type="entry name" value="MICROTUBULE-ASSOCIATED PROTEIN 4"/>
    <property type="match status" value="1"/>
</dbReference>
<feature type="region of interest" description="Disordered" evidence="9">
    <location>
        <begin position="1156"/>
        <end position="1714"/>
    </location>
</feature>
<feature type="compositionally biased region" description="Polar residues" evidence="9">
    <location>
        <begin position="2610"/>
        <end position="2620"/>
    </location>
</feature>
<evidence type="ECO:0000313" key="11">
    <source>
        <dbReference type="RefSeq" id="XP_025026817.1"/>
    </source>
</evidence>
<feature type="region of interest" description="Disordered" evidence="9">
    <location>
        <begin position="846"/>
        <end position="1036"/>
    </location>
</feature>
<dbReference type="RefSeq" id="XP_025026817.1">
    <property type="nucleotide sequence ID" value="XM_025171049.1"/>
</dbReference>
<evidence type="ECO:0000256" key="6">
    <source>
        <dbReference type="ARBA" id="ARBA00023212"/>
    </source>
</evidence>